<dbReference type="Proteomes" id="UP000202081">
    <property type="component" value="Segment"/>
</dbReference>
<dbReference type="EMBL" id="KU686211">
    <property type="protein sequence ID" value="AOV61783.1"/>
    <property type="molecule type" value="Genomic_DNA"/>
</dbReference>
<protein>
    <submittedName>
        <fullName evidence="1">Structural protein</fullName>
    </submittedName>
</protein>
<proteinExistence type="predicted"/>
<dbReference type="RefSeq" id="YP_009324251.1">
    <property type="nucleotide sequence ID" value="NC_031935.1"/>
</dbReference>
<dbReference type="OrthoDB" id="16601at10239"/>
<evidence type="ECO:0000313" key="2">
    <source>
        <dbReference type="Proteomes" id="UP000202081"/>
    </source>
</evidence>
<reference evidence="1 2" key="1">
    <citation type="journal article" date="2016" name="Virology">
        <title>The genomic content and context of auxiliary metabolic genes in marine cyanomyoviruses.</title>
        <authorList>
            <person name="Crummett L.T."/>
            <person name="Puxty R.J."/>
            <person name="Weihe C."/>
            <person name="Marston M.F."/>
            <person name="Martiny J.B."/>
        </authorList>
    </citation>
    <scope>NUCLEOTIDE SEQUENCE [LARGE SCALE GENOMIC DNA]</scope>
    <source>
        <strain evidence="1">0810PA29</strain>
    </source>
</reference>
<gene>
    <name evidence="1" type="ORF">P29B0810_088</name>
</gene>
<organism evidence="1 2">
    <name type="scientific">Synechococcus phage S-WAM2</name>
    <dbReference type="NCBI Taxonomy" id="1815522"/>
    <lineage>
        <taxon>Viruses</taxon>
        <taxon>Duplodnaviria</taxon>
        <taxon>Heunggongvirae</taxon>
        <taxon>Uroviricota</taxon>
        <taxon>Caudoviricetes</taxon>
        <taxon>Pantevenvirales</taxon>
        <taxon>Kyanoviridae</taxon>
        <taxon>Cymopoleiavirus</taxon>
        <taxon>Cymopoleiavirus swam2</taxon>
    </lineage>
</organism>
<accession>A0A1D8KSV6</accession>
<dbReference type="KEGG" id="vg:30309161"/>
<dbReference type="GeneID" id="30309161"/>
<keyword evidence="2" id="KW-1185">Reference proteome</keyword>
<evidence type="ECO:0000313" key="1">
    <source>
        <dbReference type="EMBL" id="AOV61783.1"/>
    </source>
</evidence>
<name>A0A1D8KSV6_9CAUD</name>
<sequence>MALTNNPLDSGHGFSVGYTPVISAERDLKNINSLSIQNTNYTDAVKNDYIVRGVNTGFMTLDGSNLIDLPSNTINFINSKIIGINTTGSAYYSVKFETVVTVDATGDVTSRSNIKSIISDNVPSDQTWAVEEYDGGANNKYSYATTRSGAADNAKWIGYIQVITCTL</sequence>